<evidence type="ECO:0000313" key="11">
    <source>
        <dbReference type="Proteomes" id="UP001329430"/>
    </source>
</evidence>
<comment type="catalytic activity">
    <reaction evidence="8">
        <text>DNA(n) + a 2'-deoxyribonucleoside 5'-triphosphate = DNA(n+1) + diphosphate</text>
        <dbReference type="Rhea" id="RHEA:22508"/>
        <dbReference type="Rhea" id="RHEA-COMP:17339"/>
        <dbReference type="Rhea" id="RHEA-COMP:17340"/>
        <dbReference type="ChEBI" id="CHEBI:33019"/>
        <dbReference type="ChEBI" id="CHEBI:61560"/>
        <dbReference type="ChEBI" id="CHEBI:173112"/>
        <dbReference type="EC" id="2.7.7.7"/>
    </reaction>
</comment>
<evidence type="ECO:0000256" key="4">
    <source>
        <dbReference type="ARBA" id="ARBA00022695"/>
    </source>
</evidence>
<dbReference type="InterPro" id="IPR012337">
    <property type="entry name" value="RNaseH-like_sf"/>
</dbReference>
<dbReference type="Gene3D" id="1.10.287.690">
    <property type="entry name" value="Helix hairpin bin"/>
    <property type="match status" value="1"/>
</dbReference>
<dbReference type="InterPro" id="IPR004868">
    <property type="entry name" value="DNA-dir_DNA_pol_B_mt/vir"/>
</dbReference>
<comment type="caution">
    <text evidence="10">The sequence shown here is derived from an EMBL/GenBank/DDBJ whole genome shotgun (WGS) entry which is preliminary data.</text>
</comment>
<evidence type="ECO:0000256" key="3">
    <source>
        <dbReference type="ARBA" id="ARBA00022679"/>
    </source>
</evidence>
<dbReference type="GO" id="GO:0003887">
    <property type="term" value="F:DNA-directed DNA polymerase activity"/>
    <property type="evidence" value="ECO:0007669"/>
    <property type="project" value="UniProtKB-KW"/>
</dbReference>
<dbReference type="GO" id="GO:0000166">
    <property type="term" value="F:nucleotide binding"/>
    <property type="evidence" value="ECO:0007669"/>
    <property type="project" value="InterPro"/>
</dbReference>
<dbReference type="PANTHER" id="PTHR33568:SF3">
    <property type="entry name" value="DNA-DIRECTED DNA POLYMERASE"/>
    <property type="match status" value="1"/>
</dbReference>
<dbReference type="EMBL" id="JAVRBK010000010">
    <property type="protein sequence ID" value="KAK5638765.1"/>
    <property type="molecule type" value="Genomic_DNA"/>
</dbReference>
<keyword evidence="4" id="KW-0548">Nucleotidyltransferase</keyword>
<keyword evidence="7" id="KW-0238">DNA-binding</keyword>
<organism evidence="10 11">
    <name type="scientific">Pyrocoelia pectoralis</name>
    <dbReference type="NCBI Taxonomy" id="417401"/>
    <lineage>
        <taxon>Eukaryota</taxon>
        <taxon>Metazoa</taxon>
        <taxon>Ecdysozoa</taxon>
        <taxon>Arthropoda</taxon>
        <taxon>Hexapoda</taxon>
        <taxon>Insecta</taxon>
        <taxon>Pterygota</taxon>
        <taxon>Neoptera</taxon>
        <taxon>Endopterygota</taxon>
        <taxon>Coleoptera</taxon>
        <taxon>Polyphaga</taxon>
        <taxon>Elateriformia</taxon>
        <taxon>Elateroidea</taxon>
        <taxon>Lampyridae</taxon>
        <taxon>Lampyrinae</taxon>
        <taxon>Pyrocoelia</taxon>
    </lineage>
</organism>
<dbReference type="Gene3D" id="3.90.1600.10">
    <property type="entry name" value="Palm domain of DNA polymerase"/>
    <property type="match status" value="1"/>
</dbReference>
<evidence type="ECO:0000256" key="6">
    <source>
        <dbReference type="ARBA" id="ARBA00022932"/>
    </source>
</evidence>
<evidence type="ECO:0000256" key="7">
    <source>
        <dbReference type="ARBA" id="ARBA00023125"/>
    </source>
</evidence>
<sequence>MAWMKSSLLYHKRIIDLLLDAFQELLTYIIKDAAPSDRVGFTLRNPRFPEKPIGLSFRRVDQLSVSVIMSVLEKVLQSNASFFASDVMTLQIDRVVVPTGYGRKKLTGLKFEDFCKAKFRGFIVVPDMQDNNCLAYALILAIAYRLNDPMLTFMKNKRGPLLRQRAMHLCQVSGVDLSQGGSYEHIQAFQNYLHKYTIVVYNSRIGNSVYFEGPQNQERIVLNLMLENEHYNVITSLTSAFTCGYFCVPCKYRYNDKKRHANCMYQCPCCHQKPPCSVLNAKIVCNICHRDFHGETCLRNHQESGLCKQLRRCMECLRSFWLVDTVDHKCGHVYCKVCKKICPLGHFCYMPINKAKELTAAAMPSLFIFYDLECMQEKAYMGMSEKFLHECNLCVAASVCAMCIHNDNVDEVCEFCGPRLHIFRKDPVNSFLQFVAERARKFSVTAIAHNMKGYDGCFVLRAMFENINSWSPQVISNGLKLISIKCGNIRFIDSLNFIPLPLSAIPKTFDFPESKGYFPYLFNTAENQNYVGPLPELKYYSPDDMSTKHRTKFLDWYNQEIQNGVVFRMAEEIINYCVTDVKILLKGCIRFWNIFKSSNYVDPFTEACTIASACNKVFRRRFLKPNTIGLIPVGGYRMADTQSKIALQWLRWIEHSQQISIQHAGKAREYRIPEGVKVDGYCKENNTIYEFLGCYWHGCEYCFPNQANFDKDIPMDRAMFIRNENTAARSQFLRSRGYNLIEMKECAFKNLISSNDQIKTFVNSDGNCYNMDPLNPRDAFFGGRTNASTLYYKCDGINEKILYYDVCSLYPFVNKYRKYPVGHPQIHVGNENCLKLSIDTVDGLIKCRVLPPDDLYHPVLPMRMHGKLMFVLCRTCCIDLNESDCGHSEHERSFVGTFVADELRKAISKNYKILDFHEIWAYKVVEYDKISKQGGLFSEYIDNFLKLKQECSGWPSDCTSDTEKLNYIEDFFKKEGIQLDFNNMKKNQGLRYLAKLMLNSFWGKFGQRENLVRCDIVSEPKDFFKLLANPLIQIQSIMPVSDDVMVVNWDRVEGEGDPLQTVNVAIAAYTTAHARLELYDYLEKLDRRVLYYDTDSIIFVQKPGDWHPVCGDFLGQMTDELESYGPGSYISEFVSGGPKNYSYKVYSTRDCNINTICKVKGITLNFKNSEIINFNSMREMVLANSKDSIFVNNDRKIIRDRCYNVVSRPETKQYRIRYSKRRRIANFDTLPFGHKGVGQAS</sequence>
<evidence type="ECO:0000259" key="9">
    <source>
        <dbReference type="Pfam" id="PF03175"/>
    </source>
</evidence>
<evidence type="ECO:0000256" key="2">
    <source>
        <dbReference type="ARBA" id="ARBA00012417"/>
    </source>
</evidence>
<comment type="similarity">
    <text evidence="1">Belongs to the DNA polymerase type-B family.</text>
</comment>
<gene>
    <name evidence="10" type="ORF">RI129_013060</name>
</gene>
<accession>A0AAN7Z792</accession>
<dbReference type="EC" id="2.7.7.7" evidence="2"/>
<feature type="domain" description="DNA-directed DNA polymerase family B mitochondria/virus" evidence="9">
    <location>
        <begin position="444"/>
        <end position="626"/>
    </location>
</feature>
<dbReference type="PANTHER" id="PTHR33568">
    <property type="entry name" value="DNA POLYMERASE"/>
    <property type="match status" value="1"/>
</dbReference>
<dbReference type="GO" id="GO:0006260">
    <property type="term" value="P:DNA replication"/>
    <property type="evidence" value="ECO:0007669"/>
    <property type="project" value="UniProtKB-KW"/>
</dbReference>
<dbReference type="Proteomes" id="UP001329430">
    <property type="component" value="Chromosome 10"/>
</dbReference>
<evidence type="ECO:0000256" key="5">
    <source>
        <dbReference type="ARBA" id="ARBA00022705"/>
    </source>
</evidence>
<dbReference type="Gene3D" id="3.30.420.10">
    <property type="entry name" value="Ribonuclease H-like superfamily/Ribonuclease H"/>
    <property type="match status" value="1"/>
</dbReference>
<keyword evidence="5" id="KW-0235">DNA replication</keyword>
<protein>
    <recommendedName>
        <fullName evidence="2">DNA-directed DNA polymerase</fullName>
        <ecNumber evidence="2">2.7.7.7</ecNumber>
    </recommendedName>
</protein>
<reference evidence="10 11" key="1">
    <citation type="journal article" date="2024" name="Insects">
        <title>An Improved Chromosome-Level Genome Assembly of the Firefly Pyrocoelia pectoralis.</title>
        <authorList>
            <person name="Fu X."/>
            <person name="Meyer-Rochow V.B."/>
            <person name="Ballantyne L."/>
            <person name="Zhu X."/>
        </authorList>
    </citation>
    <scope>NUCLEOTIDE SEQUENCE [LARGE SCALE GENOMIC DNA]</scope>
    <source>
        <strain evidence="10">XCY_ONT2</strain>
    </source>
</reference>
<dbReference type="InterPro" id="IPR043502">
    <property type="entry name" value="DNA/RNA_pol_sf"/>
</dbReference>
<evidence type="ECO:0000256" key="8">
    <source>
        <dbReference type="ARBA" id="ARBA00049244"/>
    </source>
</evidence>
<evidence type="ECO:0000313" key="10">
    <source>
        <dbReference type="EMBL" id="KAK5638765.1"/>
    </source>
</evidence>
<proteinExistence type="inferred from homology"/>
<dbReference type="SUPFAM" id="SSF56672">
    <property type="entry name" value="DNA/RNA polymerases"/>
    <property type="match status" value="1"/>
</dbReference>
<dbReference type="Gene3D" id="3.40.960.10">
    <property type="entry name" value="VSR Endonuclease"/>
    <property type="match status" value="1"/>
</dbReference>
<dbReference type="InterPro" id="IPR023211">
    <property type="entry name" value="DNA_pol_palm_dom_sf"/>
</dbReference>
<dbReference type="SUPFAM" id="SSF53098">
    <property type="entry name" value="Ribonuclease H-like"/>
    <property type="match status" value="1"/>
</dbReference>
<keyword evidence="6" id="KW-0239">DNA-directed DNA polymerase</keyword>
<name>A0AAN7Z792_9COLE</name>
<dbReference type="Pfam" id="PF03175">
    <property type="entry name" value="DNA_pol_B_2"/>
    <property type="match status" value="2"/>
</dbReference>
<evidence type="ECO:0000256" key="1">
    <source>
        <dbReference type="ARBA" id="ARBA00005755"/>
    </source>
</evidence>
<keyword evidence="3" id="KW-0808">Transferase</keyword>
<dbReference type="GO" id="GO:0003677">
    <property type="term" value="F:DNA binding"/>
    <property type="evidence" value="ECO:0007669"/>
    <property type="project" value="UniProtKB-KW"/>
</dbReference>
<dbReference type="GO" id="GO:0042575">
    <property type="term" value="C:DNA polymerase complex"/>
    <property type="evidence" value="ECO:0007669"/>
    <property type="project" value="UniProtKB-ARBA"/>
</dbReference>
<feature type="domain" description="DNA-directed DNA polymerase family B mitochondria/virus" evidence="9">
    <location>
        <begin position="777"/>
        <end position="1022"/>
    </location>
</feature>
<dbReference type="AlphaFoldDB" id="A0AAN7Z792"/>
<dbReference type="InterPro" id="IPR036397">
    <property type="entry name" value="RNaseH_sf"/>
</dbReference>
<keyword evidence="11" id="KW-1185">Reference proteome</keyword>